<dbReference type="InterPro" id="IPR025420">
    <property type="entry name" value="DUF4143"/>
</dbReference>
<evidence type="ECO:0000259" key="1">
    <source>
        <dbReference type="Pfam" id="PF13173"/>
    </source>
</evidence>
<keyword evidence="3" id="KW-0547">Nucleotide-binding</keyword>
<dbReference type="GO" id="GO:0005524">
    <property type="term" value="F:ATP binding"/>
    <property type="evidence" value="ECO:0007669"/>
    <property type="project" value="UniProtKB-KW"/>
</dbReference>
<dbReference type="Pfam" id="PF13173">
    <property type="entry name" value="AAA_14"/>
    <property type="match status" value="1"/>
</dbReference>
<dbReference type="Proteomes" id="UP000035425">
    <property type="component" value="Unassembled WGS sequence"/>
</dbReference>
<comment type="caution">
    <text evidence="3">The sequence shown here is derived from an EMBL/GenBank/DDBJ whole genome shotgun (WGS) entry which is preliminary data.</text>
</comment>
<accession>A0ABR5F3C4</accession>
<dbReference type="PANTHER" id="PTHR43566">
    <property type="entry name" value="CONSERVED PROTEIN"/>
    <property type="match status" value="1"/>
</dbReference>
<evidence type="ECO:0000259" key="2">
    <source>
        <dbReference type="Pfam" id="PF13635"/>
    </source>
</evidence>
<feature type="domain" description="AAA" evidence="1">
    <location>
        <begin position="23"/>
        <end position="135"/>
    </location>
</feature>
<dbReference type="EMBL" id="JWIO01000019">
    <property type="protein sequence ID" value="KLL11133.1"/>
    <property type="molecule type" value="Genomic_DNA"/>
</dbReference>
<dbReference type="InterPro" id="IPR041682">
    <property type="entry name" value="AAA_14"/>
</dbReference>
<feature type="domain" description="DUF4143" evidence="2">
    <location>
        <begin position="203"/>
        <end position="362"/>
    </location>
</feature>
<dbReference type="Pfam" id="PF13635">
    <property type="entry name" value="DUF4143"/>
    <property type="match status" value="1"/>
</dbReference>
<reference evidence="3 4" key="1">
    <citation type="submission" date="2014-12" db="EMBL/GenBank/DDBJ databases">
        <title>Frankia sp. BMG5.1 draft genome.</title>
        <authorList>
            <person name="Gtari M."/>
            <person name="Ghodhbane-Gtari F."/>
            <person name="Nouioui I."/>
            <person name="Ktari A."/>
            <person name="Hezbri K."/>
            <person name="Mimouni W."/>
            <person name="Sbissi I."/>
            <person name="Ayari A."/>
            <person name="Yamanaka T."/>
            <person name="Normand P."/>
            <person name="Tisa L.S."/>
            <person name="Boudabous A."/>
        </authorList>
    </citation>
    <scope>NUCLEOTIDE SEQUENCE [LARGE SCALE GENOMIC DNA]</scope>
    <source>
        <strain evidence="3 4">BMG5.1</strain>
    </source>
</reference>
<dbReference type="InterPro" id="IPR027417">
    <property type="entry name" value="P-loop_NTPase"/>
</dbReference>
<protein>
    <submittedName>
        <fullName evidence="3">ATP-binding protein</fullName>
    </submittedName>
</protein>
<keyword evidence="3" id="KW-0067">ATP-binding</keyword>
<dbReference type="SUPFAM" id="SSF52540">
    <property type="entry name" value="P-loop containing nucleoside triphosphate hydrolases"/>
    <property type="match status" value="1"/>
</dbReference>
<keyword evidence="4" id="KW-1185">Reference proteome</keyword>
<sequence length="417" mass="45577">MPTSRYVPRIADGRLAGLLAELPAVMVTGPRAAGKTTSARRVAGDILRLDDPAVAAAVAADPDVALRRAHEPVLLDEWQEVPAVLGAVKRAVDDDPRPGRFLLTGSVEADFTTRQWPGTGRVVRLVLHGLTEREITRSIDQPGLLDLLLSPDISRLSIAGTPPSLDDYVDLALRSGFPEAALNLSAPARLAWLDAYVDHVVTRDVLAAGEQRDPVRLRRYLEVLGLSTAGLPSEGTLYQAADINQRTADAYDRILTALYLIDLVPAWSTNRLNRLTKRAKRYLTDPAFALAAARVDERSVLRDGDLLGRMLDTFVVAQLRPEVALLHPRARLHHLRSRDGQEVDVVIDLGGGQVIAIEIKASSAPTVRDARHLVWFRDHLGQGFRAGVVFHTGPMPFELGDRIWALPICALWAAQAE</sequence>
<dbReference type="RefSeq" id="WP_047223417.1">
    <property type="nucleotide sequence ID" value="NZ_JWIO01000019.1"/>
</dbReference>
<evidence type="ECO:0000313" key="3">
    <source>
        <dbReference type="EMBL" id="KLL11133.1"/>
    </source>
</evidence>
<proteinExistence type="predicted"/>
<gene>
    <name evidence="3" type="ORF">FrCorBMG51_13540</name>
</gene>
<organism evidence="3 4">
    <name type="scientific">Protofrankia coriariae</name>
    <dbReference type="NCBI Taxonomy" id="1562887"/>
    <lineage>
        <taxon>Bacteria</taxon>
        <taxon>Bacillati</taxon>
        <taxon>Actinomycetota</taxon>
        <taxon>Actinomycetes</taxon>
        <taxon>Frankiales</taxon>
        <taxon>Frankiaceae</taxon>
        <taxon>Protofrankia</taxon>
    </lineage>
</organism>
<name>A0ABR5F3C4_9ACTN</name>
<evidence type="ECO:0000313" key="4">
    <source>
        <dbReference type="Proteomes" id="UP000035425"/>
    </source>
</evidence>
<dbReference type="PANTHER" id="PTHR43566:SF2">
    <property type="entry name" value="DUF4143 DOMAIN-CONTAINING PROTEIN"/>
    <property type="match status" value="1"/>
</dbReference>